<dbReference type="Gene3D" id="3.40.50.12230">
    <property type="match status" value="1"/>
</dbReference>
<evidence type="ECO:0000313" key="4">
    <source>
        <dbReference type="EMBL" id="MBB5714295.1"/>
    </source>
</evidence>
<accession>A0A7W9BBQ8</accession>
<dbReference type="Pfam" id="PF02911">
    <property type="entry name" value="Formyl_trans_C"/>
    <property type="match status" value="1"/>
</dbReference>
<evidence type="ECO:0000259" key="3">
    <source>
        <dbReference type="Pfam" id="PF02911"/>
    </source>
</evidence>
<dbReference type="GO" id="GO:0005829">
    <property type="term" value="C:cytosol"/>
    <property type="evidence" value="ECO:0007669"/>
    <property type="project" value="TreeGrafter"/>
</dbReference>
<keyword evidence="5" id="KW-1185">Reference proteome</keyword>
<dbReference type="GO" id="GO:0004479">
    <property type="term" value="F:methionyl-tRNA formyltransferase activity"/>
    <property type="evidence" value="ECO:0007669"/>
    <property type="project" value="UniProtKB-EC"/>
</dbReference>
<evidence type="ECO:0000259" key="2">
    <source>
        <dbReference type="Pfam" id="PF00551"/>
    </source>
</evidence>
<dbReference type="Pfam" id="PF00551">
    <property type="entry name" value="Formyl_trans_N"/>
    <property type="match status" value="1"/>
</dbReference>
<protein>
    <submittedName>
        <fullName evidence="4">Methionyl-tRNA formyltransferase</fullName>
        <ecNumber evidence="4">2.1.2.9</ecNumber>
    </submittedName>
</protein>
<reference evidence="4 5" key="1">
    <citation type="submission" date="2020-08" db="EMBL/GenBank/DDBJ databases">
        <title>Genomic Encyclopedia of Type Strains, Phase IV (KMG-IV): sequencing the most valuable type-strain genomes for metagenomic binning, comparative biology and taxonomic classification.</title>
        <authorList>
            <person name="Goeker M."/>
        </authorList>
    </citation>
    <scope>NUCLEOTIDE SEQUENCE [LARGE SCALE GENOMIC DNA]</scope>
    <source>
        <strain evidence="4 5">DSM 100044</strain>
    </source>
</reference>
<dbReference type="RefSeq" id="WP_184055490.1">
    <property type="nucleotide sequence ID" value="NZ_JACIJK010000003.1"/>
</dbReference>
<gene>
    <name evidence="4" type="ORF">FHS94_001126</name>
</gene>
<dbReference type="EMBL" id="JACIJK010000003">
    <property type="protein sequence ID" value="MBB5714295.1"/>
    <property type="molecule type" value="Genomic_DNA"/>
</dbReference>
<name>A0A7W9BBQ8_9SPHN</name>
<organism evidence="4 5">
    <name type="scientific">Sphingomonas aerophila</name>
    <dbReference type="NCBI Taxonomy" id="1344948"/>
    <lineage>
        <taxon>Bacteria</taxon>
        <taxon>Pseudomonadati</taxon>
        <taxon>Pseudomonadota</taxon>
        <taxon>Alphaproteobacteria</taxon>
        <taxon>Sphingomonadales</taxon>
        <taxon>Sphingomonadaceae</taxon>
        <taxon>Sphingomonas</taxon>
    </lineage>
</organism>
<dbReference type="AlphaFoldDB" id="A0A7W9BBQ8"/>
<sequence length="307" mass="33018">MRAIIVGAVDSTRVAIRCLAASPRWQLAAVVTLPSEAAGRHSDFVDLTEDAATAGAELVHAKDVNADEVIERIAAIAPDYLFVIGWSQLCGERFLQSAPGGAIGYHPAPLPRLRGRGVIPWTILLQEPISAGTLFLIDEGTDSGGILAQHFFHVAADETAAGLYATHMSVLGEMLPDLLERLASGTAVPRVQDGRYATWAARRRPDDAEIDWSRPADEIWRLVRACGHPYPGARTTCGGEMLTIDQAQPVPLAHHDASLVGQVVARDADAFTVRCGDRAGLRVTRWRRERDGPPPIHARLGRKGAGA</sequence>
<dbReference type="Proteomes" id="UP000546200">
    <property type="component" value="Unassembled WGS sequence"/>
</dbReference>
<dbReference type="InterPro" id="IPR002376">
    <property type="entry name" value="Formyl_transf_N"/>
</dbReference>
<feature type="domain" description="Formyl transferase C-terminal" evidence="3">
    <location>
        <begin position="205"/>
        <end position="288"/>
    </location>
</feature>
<dbReference type="EC" id="2.1.2.9" evidence="4"/>
<dbReference type="PANTHER" id="PTHR11138:SF5">
    <property type="entry name" value="METHIONYL-TRNA FORMYLTRANSFERASE, MITOCHONDRIAL"/>
    <property type="match status" value="1"/>
</dbReference>
<dbReference type="InterPro" id="IPR036477">
    <property type="entry name" value="Formyl_transf_N_sf"/>
</dbReference>
<dbReference type="PANTHER" id="PTHR11138">
    <property type="entry name" value="METHIONYL-TRNA FORMYLTRANSFERASE"/>
    <property type="match status" value="1"/>
</dbReference>
<evidence type="ECO:0000256" key="1">
    <source>
        <dbReference type="SAM" id="MobiDB-lite"/>
    </source>
</evidence>
<comment type="caution">
    <text evidence="4">The sequence shown here is derived from an EMBL/GenBank/DDBJ whole genome shotgun (WGS) entry which is preliminary data.</text>
</comment>
<keyword evidence="4" id="KW-0808">Transferase</keyword>
<dbReference type="InterPro" id="IPR011034">
    <property type="entry name" value="Formyl_transferase-like_C_sf"/>
</dbReference>
<dbReference type="InterPro" id="IPR005793">
    <property type="entry name" value="Formyl_trans_C"/>
</dbReference>
<proteinExistence type="predicted"/>
<dbReference type="SUPFAM" id="SSF50486">
    <property type="entry name" value="FMT C-terminal domain-like"/>
    <property type="match status" value="1"/>
</dbReference>
<dbReference type="SUPFAM" id="SSF53328">
    <property type="entry name" value="Formyltransferase"/>
    <property type="match status" value="1"/>
</dbReference>
<feature type="domain" description="Formyl transferase N-terminal" evidence="2">
    <location>
        <begin position="26"/>
        <end position="173"/>
    </location>
</feature>
<evidence type="ECO:0000313" key="5">
    <source>
        <dbReference type="Proteomes" id="UP000546200"/>
    </source>
</evidence>
<feature type="region of interest" description="Disordered" evidence="1">
    <location>
        <begin position="288"/>
        <end position="307"/>
    </location>
</feature>